<comment type="similarity">
    <text evidence="1">Belongs to the AHA1 family.</text>
</comment>
<protein>
    <submittedName>
        <fullName evidence="3">Polyketide cyclase</fullName>
    </submittedName>
</protein>
<dbReference type="Proteomes" id="UP000260665">
    <property type="component" value="Unassembled WGS sequence"/>
</dbReference>
<dbReference type="InterPro" id="IPR023393">
    <property type="entry name" value="START-like_dom_sf"/>
</dbReference>
<dbReference type="AlphaFoldDB" id="A0A3E1RG64"/>
<dbReference type="OrthoDB" id="9805228at2"/>
<dbReference type="SUPFAM" id="SSF55961">
    <property type="entry name" value="Bet v1-like"/>
    <property type="match status" value="1"/>
</dbReference>
<dbReference type="InterPro" id="IPR013538">
    <property type="entry name" value="ASHA1/2-like_C"/>
</dbReference>
<comment type="caution">
    <text evidence="3">The sequence shown here is derived from an EMBL/GenBank/DDBJ whole genome shotgun (WGS) entry which is preliminary data.</text>
</comment>
<sequence>MEPDTMTTLQTFREIAADPAAVFAAIAAPQRLARWWGPDGFRNTFETCDFKPGGTWQFTMHGPDGSSYPNLSRFAEIEPGRRVVIDHVCEPLFRLTVELVPIGTGTLVRWTQVFDNPEVAAAVRHIVEPSNEQNLARLAAEVAAGYADSAGPFYLRSALTGP</sequence>
<evidence type="ECO:0000256" key="1">
    <source>
        <dbReference type="ARBA" id="ARBA00006817"/>
    </source>
</evidence>
<evidence type="ECO:0000313" key="3">
    <source>
        <dbReference type="EMBL" id="RFO98344.1"/>
    </source>
</evidence>
<keyword evidence="4" id="KW-1185">Reference proteome</keyword>
<dbReference type="Gene3D" id="3.30.530.20">
    <property type="match status" value="1"/>
</dbReference>
<evidence type="ECO:0000313" key="4">
    <source>
        <dbReference type="Proteomes" id="UP000260665"/>
    </source>
</evidence>
<feature type="domain" description="Activator of Hsp90 ATPase homologue 1/2-like C-terminal" evidence="2">
    <location>
        <begin position="17"/>
        <end position="142"/>
    </location>
</feature>
<accession>A0A3E1RG64</accession>
<dbReference type="Pfam" id="PF08327">
    <property type="entry name" value="AHSA1"/>
    <property type="match status" value="1"/>
</dbReference>
<evidence type="ECO:0000259" key="2">
    <source>
        <dbReference type="Pfam" id="PF08327"/>
    </source>
</evidence>
<proteinExistence type="inferred from homology"/>
<gene>
    <name evidence="3" type="ORF">DIC66_00100</name>
</gene>
<reference evidence="3 4" key="1">
    <citation type="submission" date="2018-05" db="EMBL/GenBank/DDBJ databases">
        <title>Rhodoferax soyangensis sp.nov., isolated from an oligotrophic freshwater lake.</title>
        <authorList>
            <person name="Park M."/>
        </authorList>
    </citation>
    <scope>NUCLEOTIDE SEQUENCE [LARGE SCALE GENOMIC DNA]</scope>
    <source>
        <strain evidence="3 4">IMCC26218</strain>
    </source>
</reference>
<name>A0A3E1RG64_9BURK</name>
<organism evidence="3 4">
    <name type="scientific">Rhodoferax lacus</name>
    <dbReference type="NCBI Taxonomy" id="2184758"/>
    <lineage>
        <taxon>Bacteria</taxon>
        <taxon>Pseudomonadati</taxon>
        <taxon>Pseudomonadota</taxon>
        <taxon>Betaproteobacteria</taxon>
        <taxon>Burkholderiales</taxon>
        <taxon>Comamonadaceae</taxon>
        <taxon>Rhodoferax</taxon>
    </lineage>
</organism>
<dbReference type="EMBL" id="QFZK01000001">
    <property type="protein sequence ID" value="RFO98344.1"/>
    <property type="molecule type" value="Genomic_DNA"/>
</dbReference>